<comment type="catalytic activity">
    <reaction evidence="4">
        <text>S-methyl-5'-thioadenosine + phosphate = 5-(methylsulfanyl)-alpha-D-ribose 1-phosphate + adenine</text>
        <dbReference type="Rhea" id="RHEA:11852"/>
        <dbReference type="ChEBI" id="CHEBI:16708"/>
        <dbReference type="ChEBI" id="CHEBI:17509"/>
        <dbReference type="ChEBI" id="CHEBI:43474"/>
        <dbReference type="ChEBI" id="CHEBI:58533"/>
        <dbReference type="EC" id="2.4.2.28"/>
    </reaction>
</comment>
<dbReference type="PANTHER" id="PTHR42679">
    <property type="entry name" value="S-METHYL-5'-THIOADENOSINE PHOSPHORYLASE"/>
    <property type="match status" value="1"/>
</dbReference>
<evidence type="ECO:0000313" key="7">
    <source>
        <dbReference type="Proteomes" id="UP000680865"/>
    </source>
</evidence>
<dbReference type="InterPro" id="IPR010044">
    <property type="entry name" value="MTAP"/>
</dbReference>
<reference evidence="6" key="1">
    <citation type="submission" date="2021-03" db="EMBL/GenBank/DDBJ databases">
        <title>Whole genome shotgun sequence of Actinoplanes consettensis NBRC 14913.</title>
        <authorList>
            <person name="Komaki H."/>
            <person name="Tamura T."/>
        </authorList>
    </citation>
    <scope>NUCLEOTIDE SEQUENCE</scope>
    <source>
        <strain evidence="6">NBRC 14913</strain>
    </source>
</reference>
<comment type="pathway">
    <text evidence="4">Amino-acid biosynthesis; L-methionine biosynthesis via salvage pathway; S-methyl-5-thio-alpha-D-ribose 1-phosphate from S-methyl-5'-thioadenosine (phosphorylase route): step 1/1.</text>
</comment>
<name>A0A919VNP0_9ACTN</name>
<evidence type="ECO:0000259" key="5">
    <source>
        <dbReference type="Pfam" id="PF01048"/>
    </source>
</evidence>
<feature type="binding site" evidence="4">
    <location>
        <position position="179"/>
    </location>
    <ligand>
        <name>phosphate</name>
        <dbReference type="ChEBI" id="CHEBI:43474"/>
    </ligand>
</feature>
<feature type="binding site" evidence="4">
    <location>
        <position position="10"/>
    </location>
    <ligand>
        <name>phosphate</name>
        <dbReference type="ChEBI" id="CHEBI:43474"/>
    </ligand>
</feature>
<dbReference type="SUPFAM" id="SSF53167">
    <property type="entry name" value="Purine and uridine phosphorylases"/>
    <property type="match status" value="1"/>
</dbReference>
<evidence type="ECO:0000256" key="3">
    <source>
        <dbReference type="ARBA" id="ARBA00022726"/>
    </source>
</evidence>
<dbReference type="Proteomes" id="UP000680865">
    <property type="component" value="Unassembled WGS sequence"/>
</dbReference>
<feature type="binding site" evidence="4">
    <location>
        <begin position="85"/>
        <end position="86"/>
    </location>
    <ligand>
        <name>phosphate</name>
        <dbReference type="ChEBI" id="CHEBI:43474"/>
    </ligand>
</feature>
<feature type="domain" description="Nucleoside phosphorylase" evidence="5">
    <location>
        <begin position="3"/>
        <end position="237"/>
    </location>
</feature>
<comment type="subunit">
    <text evidence="4">Homohexamer. Dimer of a homotrimer.</text>
</comment>
<dbReference type="GO" id="GO:0005829">
    <property type="term" value="C:cytosol"/>
    <property type="evidence" value="ECO:0007669"/>
    <property type="project" value="TreeGrafter"/>
</dbReference>
<dbReference type="InterPro" id="IPR000845">
    <property type="entry name" value="Nucleoside_phosphorylase_d"/>
</dbReference>
<feature type="site" description="Important for substrate specificity" evidence="4">
    <location>
        <position position="160"/>
    </location>
</feature>
<gene>
    <name evidence="4 6" type="primary">mtnP</name>
    <name evidence="6" type="ORF">Aco04nite_18500</name>
</gene>
<dbReference type="GO" id="GO:0006166">
    <property type="term" value="P:purine ribonucleoside salvage"/>
    <property type="evidence" value="ECO:0007669"/>
    <property type="project" value="UniProtKB-KW"/>
</dbReference>
<keyword evidence="3 4" id="KW-0660">Purine salvage</keyword>
<dbReference type="InterPro" id="IPR018099">
    <property type="entry name" value="Purine_phosphorylase-2_CS"/>
</dbReference>
<evidence type="ECO:0000256" key="1">
    <source>
        <dbReference type="ARBA" id="ARBA00022676"/>
    </source>
</evidence>
<feature type="site" description="Important for substrate specificity" evidence="4">
    <location>
        <position position="215"/>
    </location>
</feature>
<feature type="binding site" evidence="4">
    <location>
        <position position="178"/>
    </location>
    <ligand>
        <name>substrate</name>
    </ligand>
</feature>
<dbReference type="HAMAP" id="MF_01963">
    <property type="entry name" value="MTAP"/>
    <property type="match status" value="1"/>
</dbReference>
<evidence type="ECO:0000313" key="6">
    <source>
        <dbReference type="EMBL" id="GIM70105.1"/>
    </source>
</evidence>
<dbReference type="EC" id="2.4.2.28" evidence="4"/>
<protein>
    <recommendedName>
        <fullName evidence="4">S-methyl-5'-thioadenosine phosphorylase</fullName>
        <ecNumber evidence="4">2.4.2.28</ecNumber>
    </recommendedName>
    <alternativeName>
        <fullName evidence="4">5'-methylthioadenosine phosphorylase</fullName>
        <shortName evidence="4">MTA phosphorylase</shortName>
        <shortName evidence="4">MTAP</shortName>
    </alternativeName>
</protein>
<evidence type="ECO:0000256" key="2">
    <source>
        <dbReference type="ARBA" id="ARBA00022679"/>
    </source>
</evidence>
<keyword evidence="1 4" id="KW-0328">Glycosyltransferase</keyword>
<dbReference type="Pfam" id="PF01048">
    <property type="entry name" value="PNP_UDP_1"/>
    <property type="match status" value="1"/>
</dbReference>
<dbReference type="EMBL" id="BOQP01000008">
    <property type="protein sequence ID" value="GIM70105.1"/>
    <property type="molecule type" value="Genomic_DNA"/>
</dbReference>
<comment type="function">
    <text evidence="4">Catalyzes the reversible phosphorylation of S-methyl-5'-thioadenosine (MTA) to adenine and 5-methylthioribose-1-phosphate. Involved in the breakdown of MTA, a major by-product of polyamine biosynthesis. Responsible for the first step in the methionine salvage pathway after MTA has been generated from S-adenosylmethionine. Has broad substrate specificity with 6-aminopurine nucleosides as preferred substrates.</text>
</comment>
<accession>A0A919VNP0</accession>
<dbReference type="NCBIfam" id="TIGR01694">
    <property type="entry name" value="MTAP"/>
    <property type="match status" value="1"/>
</dbReference>
<feature type="binding site" evidence="4">
    <location>
        <begin position="52"/>
        <end position="53"/>
    </location>
    <ligand>
        <name>phosphate</name>
        <dbReference type="ChEBI" id="CHEBI:43474"/>
    </ligand>
</feature>
<keyword evidence="2 4" id="KW-0808">Transferase</keyword>
<sequence>MADIGVIGGSGLYDLDLLQEVETVTPSTPYGDPSGPITVGTMAGHRVAFVARHGSGHRLLPSEVPYRANIFALRALGVRQIFAISAVGSLAERYTPGTLVVPDQLVDRTKGIRAGTFFGDGVVGHVPMADPYCSRLRKDLLSTGVTDGATYCCIEGPQFSTRAESNLYRSWGLDLIGMTAVPEAALAREAQLCYASLALVTDYDCWHDSAASVTVDLVAQTMRANLNAAREVLTTAITQADPDVRCTCHTSLTSAVMTDPALIPDETRTRLGLSSWQPQH</sequence>
<keyword evidence="7" id="KW-1185">Reference proteome</keyword>
<dbReference type="FunFam" id="3.40.50.1580:FF:000012">
    <property type="entry name" value="Probable 6-oxopurine nucleoside phosphorylase"/>
    <property type="match status" value="1"/>
</dbReference>
<organism evidence="6 7">
    <name type="scientific">Winogradskya consettensis</name>
    <dbReference type="NCBI Taxonomy" id="113560"/>
    <lineage>
        <taxon>Bacteria</taxon>
        <taxon>Bacillati</taxon>
        <taxon>Actinomycetota</taxon>
        <taxon>Actinomycetes</taxon>
        <taxon>Micromonosporales</taxon>
        <taxon>Micromonosporaceae</taxon>
        <taxon>Winogradskya</taxon>
    </lineage>
</organism>
<dbReference type="Gene3D" id="3.40.50.1580">
    <property type="entry name" value="Nucleoside phosphorylase domain"/>
    <property type="match status" value="1"/>
</dbReference>
<comment type="caution">
    <text evidence="6">The sequence shown here is derived from an EMBL/GenBank/DDBJ whole genome shotgun (WGS) entry which is preliminary data.</text>
</comment>
<proteinExistence type="inferred from homology"/>
<dbReference type="RefSeq" id="WP_212996777.1">
    <property type="nucleotide sequence ID" value="NZ_BAAATW010000003.1"/>
</dbReference>
<comment type="similarity">
    <text evidence="4">Belongs to the PNP/MTAP phosphorylase family. MTAP subfamily.</text>
</comment>
<dbReference type="CDD" id="cd09010">
    <property type="entry name" value="MTAP_SsMTAPII_like_MTIP"/>
    <property type="match status" value="1"/>
</dbReference>
<dbReference type="GO" id="GO:0019509">
    <property type="term" value="P:L-methionine salvage from methylthioadenosine"/>
    <property type="evidence" value="ECO:0007669"/>
    <property type="project" value="UniProtKB-UniRule"/>
</dbReference>
<dbReference type="PROSITE" id="PS01240">
    <property type="entry name" value="PNP_MTAP_2"/>
    <property type="match status" value="1"/>
</dbReference>
<dbReference type="InterPro" id="IPR035994">
    <property type="entry name" value="Nucleoside_phosphorylase_sf"/>
</dbReference>
<dbReference type="GO" id="GO:0017061">
    <property type="term" value="F:S-methyl-5-thioadenosine phosphorylase activity"/>
    <property type="evidence" value="ECO:0007669"/>
    <property type="project" value="UniProtKB-UniRule"/>
</dbReference>
<dbReference type="AlphaFoldDB" id="A0A919VNP0"/>
<feature type="binding site" evidence="4">
    <location>
        <begin position="202"/>
        <end position="204"/>
    </location>
    <ligand>
        <name>substrate</name>
    </ligand>
</feature>
<evidence type="ECO:0000256" key="4">
    <source>
        <dbReference type="HAMAP-Rule" id="MF_01963"/>
    </source>
</evidence>
<dbReference type="PANTHER" id="PTHR42679:SF2">
    <property type="entry name" value="S-METHYL-5'-THIOADENOSINE PHOSPHORYLASE"/>
    <property type="match status" value="1"/>
</dbReference>